<dbReference type="RefSeq" id="WP_149114208.1">
    <property type="nucleotide sequence ID" value="NZ_CP042425.1"/>
</dbReference>
<accession>A0A5C1ANZ9</accession>
<sequence>MRKYISGLALLLAAFASEAAAQYQTVITPPAGGVPIVAGGWYTAGTVFANGMAYPAGPVVEDVGSVAQASYSVPTVVGYPASFGSNYYYGGYPQSSYYGPGYSSFGLGIGFGTSGYGYNRGYAGYGFRSYPSNRGYGGYSNFGPGYGRGYSGNRGYGGGNGGRRR</sequence>
<evidence type="ECO:0000313" key="2">
    <source>
        <dbReference type="EMBL" id="QEL19863.1"/>
    </source>
</evidence>
<evidence type="ECO:0000256" key="1">
    <source>
        <dbReference type="SAM" id="SignalP"/>
    </source>
</evidence>
<name>A0A5C1ANZ9_9BACT</name>
<dbReference type="AlphaFoldDB" id="A0A5C1ANZ9"/>
<gene>
    <name evidence="2" type="ORF">PX52LOC_06944</name>
</gene>
<protein>
    <recommendedName>
        <fullName evidence="4">TIGR03000 domain-containing protein</fullName>
    </recommendedName>
</protein>
<dbReference type="Proteomes" id="UP000324974">
    <property type="component" value="Chromosome"/>
</dbReference>
<reference evidence="3" key="1">
    <citation type="submission" date="2019-08" db="EMBL/GenBank/DDBJ databases">
        <title>Limnoglobus roseus gen. nov., sp. nov., a novel freshwater planctomycete with a giant genome from the family Gemmataceae.</title>
        <authorList>
            <person name="Kulichevskaya I.S."/>
            <person name="Naumoff D.G."/>
            <person name="Miroshnikov K."/>
            <person name="Ivanova A."/>
            <person name="Philippov D.A."/>
            <person name="Hakobyan A."/>
            <person name="Rijpstra I.C."/>
            <person name="Sinninghe Damste J.S."/>
            <person name="Liesack W."/>
            <person name="Dedysh S.N."/>
        </authorList>
    </citation>
    <scope>NUCLEOTIDE SEQUENCE [LARGE SCALE GENOMIC DNA]</scope>
    <source>
        <strain evidence="3">PX52</strain>
    </source>
</reference>
<feature type="signal peptide" evidence="1">
    <location>
        <begin position="1"/>
        <end position="19"/>
    </location>
</feature>
<evidence type="ECO:0008006" key="4">
    <source>
        <dbReference type="Google" id="ProtNLM"/>
    </source>
</evidence>
<evidence type="ECO:0000313" key="3">
    <source>
        <dbReference type="Proteomes" id="UP000324974"/>
    </source>
</evidence>
<feature type="chain" id="PRO_5022660525" description="TIGR03000 domain-containing protein" evidence="1">
    <location>
        <begin position="20"/>
        <end position="165"/>
    </location>
</feature>
<dbReference type="EMBL" id="CP042425">
    <property type="protein sequence ID" value="QEL19863.1"/>
    <property type="molecule type" value="Genomic_DNA"/>
</dbReference>
<organism evidence="2 3">
    <name type="scientific">Limnoglobus roseus</name>
    <dbReference type="NCBI Taxonomy" id="2598579"/>
    <lineage>
        <taxon>Bacteria</taxon>
        <taxon>Pseudomonadati</taxon>
        <taxon>Planctomycetota</taxon>
        <taxon>Planctomycetia</taxon>
        <taxon>Gemmatales</taxon>
        <taxon>Gemmataceae</taxon>
        <taxon>Limnoglobus</taxon>
    </lineage>
</organism>
<dbReference type="KEGG" id="lrs:PX52LOC_06944"/>
<proteinExistence type="predicted"/>
<keyword evidence="1" id="KW-0732">Signal</keyword>
<keyword evidence="3" id="KW-1185">Reference proteome</keyword>